<dbReference type="SUPFAM" id="SSF48179">
    <property type="entry name" value="6-phosphogluconate dehydrogenase C-terminal domain-like"/>
    <property type="match status" value="1"/>
</dbReference>
<dbReference type="InterPro" id="IPR051265">
    <property type="entry name" value="HIBADH-related_NP60_sf"/>
</dbReference>
<dbReference type="Gene3D" id="3.40.50.720">
    <property type="entry name" value="NAD(P)-binding Rossmann-like Domain"/>
    <property type="match status" value="1"/>
</dbReference>
<keyword evidence="3" id="KW-0520">NAD</keyword>
<dbReference type="GO" id="GO:0016491">
    <property type="term" value="F:oxidoreductase activity"/>
    <property type="evidence" value="ECO:0007669"/>
    <property type="project" value="UniProtKB-KW"/>
</dbReference>
<dbReference type="PIRSF" id="PIRSF000103">
    <property type="entry name" value="HIBADH"/>
    <property type="match status" value="1"/>
</dbReference>
<dbReference type="AlphaFoldDB" id="A0A537JJA4"/>
<keyword evidence="2" id="KW-0560">Oxidoreductase</keyword>
<dbReference type="Proteomes" id="UP000320048">
    <property type="component" value="Unassembled WGS sequence"/>
</dbReference>
<sequence length="298" mass="31122">MVEAQLPRIGFVGLGSMGSRMARRLLDRGYPMTVYNRTTAKVEPLRAAGAVREDTPRAVAEQSDVVLYSLADDAAVSDVVLGADGLLAGARPGAVFVDLSTVLPETSRAMSAAAEPKGVAVMDAPVSGSTPQAQEGTLAIFVGGDRQVYAGQTPLLDVLGRHVYLGRHGAGATMKLVANTLLGLGMEALAEAAALGRKAGLDTRAMLDTLAHTSVVSPAQQGKFDNIVRGEYPATFPLRLMSKDFGLVLRLAESLSVAMPAVAVARQTDLIEQARTGGHEEDFSVVARTLQELAGVPS</sequence>
<dbReference type="GO" id="GO:0050661">
    <property type="term" value="F:NADP binding"/>
    <property type="evidence" value="ECO:0007669"/>
    <property type="project" value="InterPro"/>
</dbReference>
<gene>
    <name evidence="7" type="ORF">E6H04_03085</name>
</gene>
<dbReference type="InterPro" id="IPR006115">
    <property type="entry name" value="6PGDH_NADP-bd"/>
</dbReference>
<dbReference type="GO" id="GO:0016054">
    <property type="term" value="P:organic acid catabolic process"/>
    <property type="evidence" value="ECO:0007669"/>
    <property type="project" value="UniProtKB-ARBA"/>
</dbReference>
<evidence type="ECO:0000256" key="1">
    <source>
        <dbReference type="ARBA" id="ARBA00009080"/>
    </source>
</evidence>
<evidence type="ECO:0000259" key="6">
    <source>
        <dbReference type="Pfam" id="PF14833"/>
    </source>
</evidence>
<comment type="similarity">
    <text evidence="1">Belongs to the HIBADH-related family.</text>
</comment>
<evidence type="ECO:0000313" key="7">
    <source>
        <dbReference type="EMBL" id="TMI83392.1"/>
    </source>
</evidence>
<protein>
    <submittedName>
        <fullName evidence="7">NAD(P)-dependent oxidoreductase</fullName>
    </submittedName>
</protein>
<dbReference type="Pfam" id="PF03446">
    <property type="entry name" value="NAD_binding_2"/>
    <property type="match status" value="1"/>
</dbReference>
<dbReference type="Pfam" id="PF14833">
    <property type="entry name" value="NAD_binding_11"/>
    <property type="match status" value="1"/>
</dbReference>
<feature type="domain" description="3-hydroxyisobutyrate dehydrogenase-like NAD-binding" evidence="6">
    <location>
        <begin position="169"/>
        <end position="289"/>
    </location>
</feature>
<evidence type="ECO:0000259" key="5">
    <source>
        <dbReference type="Pfam" id="PF03446"/>
    </source>
</evidence>
<evidence type="ECO:0000256" key="2">
    <source>
        <dbReference type="ARBA" id="ARBA00023002"/>
    </source>
</evidence>
<dbReference type="InterPro" id="IPR008927">
    <property type="entry name" value="6-PGluconate_DH-like_C_sf"/>
</dbReference>
<proteinExistence type="inferred from homology"/>
<comment type="caution">
    <text evidence="7">The sequence shown here is derived from an EMBL/GenBank/DDBJ whole genome shotgun (WGS) entry which is preliminary data.</text>
</comment>
<dbReference type="EMBL" id="VBAO01000077">
    <property type="protein sequence ID" value="TMI83392.1"/>
    <property type="molecule type" value="Genomic_DNA"/>
</dbReference>
<feature type="active site" evidence="4">
    <location>
        <position position="175"/>
    </location>
</feature>
<dbReference type="GO" id="GO:0051287">
    <property type="term" value="F:NAD binding"/>
    <property type="evidence" value="ECO:0007669"/>
    <property type="project" value="InterPro"/>
</dbReference>
<dbReference type="InterPro" id="IPR015815">
    <property type="entry name" value="HIBADH-related"/>
</dbReference>
<accession>A0A537JJA4</accession>
<dbReference type="SUPFAM" id="SSF51735">
    <property type="entry name" value="NAD(P)-binding Rossmann-fold domains"/>
    <property type="match status" value="1"/>
</dbReference>
<evidence type="ECO:0000256" key="4">
    <source>
        <dbReference type="PIRSR" id="PIRSR000103-1"/>
    </source>
</evidence>
<dbReference type="InterPro" id="IPR013328">
    <property type="entry name" value="6PGD_dom2"/>
</dbReference>
<dbReference type="InterPro" id="IPR029154">
    <property type="entry name" value="HIBADH-like_NADP-bd"/>
</dbReference>
<dbReference type="InterPro" id="IPR036291">
    <property type="entry name" value="NAD(P)-bd_dom_sf"/>
</dbReference>
<evidence type="ECO:0000256" key="3">
    <source>
        <dbReference type="ARBA" id="ARBA00023027"/>
    </source>
</evidence>
<dbReference type="PROSITE" id="PS00895">
    <property type="entry name" value="3_HYDROXYISOBUT_DH"/>
    <property type="match status" value="1"/>
</dbReference>
<evidence type="ECO:0000313" key="8">
    <source>
        <dbReference type="Proteomes" id="UP000320048"/>
    </source>
</evidence>
<dbReference type="InterPro" id="IPR002204">
    <property type="entry name" value="3-OH-isobutyrate_DH-rel_CS"/>
</dbReference>
<reference evidence="7 8" key="1">
    <citation type="journal article" date="2019" name="Nat. Microbiol.">
        <title>Mediterranean grassland soil C-N compound turnover is dependent on rainfall and depth, and is mediated by genomically divergent microorganisms.</title>
        <authorList>
            <person name="Diamond S."/>
            <person name="Andeer P.F."/>
            <person name="Li Z."/>
            <person name="Crits-Christoph A."/>
            <person name="Burstein D."/>
            <person name="Anantharaman K."/>
            <person name="Lane K.R."/>
            <person name="Thomas B.C."/>
            <person name="Pan C."/>
            <person name="Northen T.R."/>
            <person name="Banfield J.F."/>
        </authorList>
    </citation>
    <scope>NUCLEOTIDE SEQUENCE [LARGE SCALE GENOMIC DNA]</scope>
    <source>
        <strain evidence="7">NP_7</strain>
    </source>
</reference>
<name>A0A537JJA4_9BACT</name>
<dbReference type="PANTHER" id="PTHR43580">
    <property type="entry name" value="OXIDOREDUCTASE GLYR1-RELATED"/>
    <property type="match status" value="1"/>
</dbReference>
<feature type="domain" description="6-phosphogluconate dehydrogenase NADP-binding" evidence="5">
    <location>
        <begin position="8"/>
        <end position="164"/>
    </location>
</feature>
<dbReference type="PANTHER" id="PTHR43580:SF2">
    <property type="entry name" value="CYTOKINE-LIKE NUCLEAR FACTOR N-PAC"/>
    <property type="match status" value="1"/>
</dbReference>
<organism evidence="7 8">
    <name type="scientific">Candidatus Segetimicrobium genomatis</name>
    <dbReference type="NCBI Taxonomy" id="2569760"/>
    <lineage>
        <taxon>Bacteria</taxon>
        <taxon>Bacillati</taxon>
        <taxon>Candidatus Sysuimicrobiota</taxon>
        <taxon>Candidatus Sysuimicrobiia</taxon>
        <taxon>Candidatus Sysuimicrobiales</taxon>
        <taxon>Candidatus Segetimicrobiaceae</taxon>
        <taxon>Candidatus Segetimicrobium</taxon>
    </lineage>
</organism>
<dbReference type="Gene3D" id="1.10.1040.10">
    <property type="entry name" value="N-(1-d-carboxylethyl)-l-norvaline Dehydrogenase, domain 2"/>
    <property type="match status" value="1"/>
</dbReference>